<dbReference type="PROSITE" id="PS51257">
    <property type="entry name" value="PROKAR_LIPOPROTEIN"/>
    <property type="match status" value="1"/>
</dbReference>
<evidence type="ECO:0000256" key="2">
    <source>
        <dbReference type="SAM" id="SignalP"/>
    </source>
</evidence>
<organism evidence="4 5">
    <name type="scientific">Companilactobacillus keshanensis</name>
    <dbReference type="NCBI Taxonomy" id="2486003"/>
    <lineage>
        <taxon>Bacteria</taxon>
        <taxon>Bacillati</taxon>
        <taxon>Bacillota</taxon>
        <taxon>Bacilli</taxon>
        <taxon>Lactobacillales</taxon>
        <taxon>Lactobacillaceae</taxon>
        <taxon>Companilactobacillus</taxon>
    </lineage>
</organism>
<gene>
    <name evidence="4" type="ORF">ACFQ42_08630</name>
</gene>
<keyword evidence="1 2" id="KW-0732">Signal</keyword>
<keyword evidence="5" id="KW-1185">Reference proteome</keyword>
<evidence type="ECO:0000313" key="4">
    <source>
        <dbReference type="EMBL" id="MFD1418807.1"/>
    </source>
</evidence>
<reference evidence="5" key="1">
    <citation type="journal article" date="2019" name="Int. J. Syst. Evol. Microbiol.">
        <title>The Global Catalogue of Microorganisms (GCM) 10K type strain sequencing project: providing services to taxonomists for standard genome sequencing and annotation.</title>
        <authorList>
            <consortium name="The Broad Institute Genomics Platform"/>
            <consortium name="The Broad Institute Genome Sequencing Center for Infectious Disease"/>
            <person name="Wu L."/>
            <person name="Ma J."/>
        </authorList>
    </citation>
    <scope>NUCLEOTIDE SEQUENCE [LARGE SCALE GENOMIC DNA]</scope>
    <source>
        <strain evidence="5">CCM 8936</strain>
    </source>
</reference>
<comment type="caution">
    <text evidence="4">The sequence shown here is derived from an EMBL/GenBank/DDBJ whole genome shotgun (WGS) entry which is preliminary data.</text>
</comment>
<feature type="signal peptide" evidence="2">
    <location>
        <begin position="1"/>
        <end position="20"/>
    </location>
</feature>
<evidence type="ECO:0000259" key="3">
    <source>
        <dbReference type="Pfam" id="PF16729"/>
    </source>
</evidence>
<dbReference type="InterPro" id="IPR029050">
    <property type="entry name" value="Immunoprotect_excell_Ig-like"/>
</dbReference>
<dbReference type="RefSeq" id="WP_125676702.1">
    <property type="nucleotide sequence ID" value="NZ_JBHTOI010000045.1"/>
</dbReference>
<dbReference type="InterPro" id="IPR031989">
    <property type="entry name" value="DUF5067"/>
</dbReference>
<proteinExistence type="predicted"/>
<feature type="domain" description="DUF5067" evidence="3">
    <location>
        <begin position="44"/>
        <end position="171"/>
    </location>
</feature>
<dbReference type="Gene3D" id="2.60.40.1240">
    <property type="match status" value="1"/>
</dbReference>
<sequence length="186" mass="20491">MKTKGLVLSGLTILLASILAGCSRGNDSSSKKSKDDNTKIVKVEKRKSDKYYFKNNKLVIRDIDIEITKTKVIPVGEVGNEYGDKPIIAFWYKVTNKTTKEIDANTAWIAVFNAVQNNNKNTVNKLDVAALPDEKYLDSQTQTIKKNGIVENAVAYNLDDTTTPVKLTATKGVGGKNIGTMTFKLQ</sequence>
<evidence type="ECO:0000256" key="1">
    <source>
        <dbReference type="ARBA" id="ARBA00022729"/>
    </source>
</evidence>
<evidence type="ECO:0000313" key="5">
    <source>
        <dbReference type="Proteomes" id="UP001597251"/>
    </source>
</evidence>
<dbReference type="Proteomes" id="UP001597251">
    <property type="component" value="Unassembled WGS sequence"/>
</dbReference>
<protein>
    <submittedName>
        <fullName evidence="4">DUF5067 domain-containing protein</fullName>
    </submittedName>
</protein>
<name>A0ABW4BWF5_9LACO</name>
<accession>A0ABW4BWF5</accession>
<dbReference type="EMBL" id="JBHTOI010000045">
    <property type="protein sequence ID" value="MFD1418807.1"/>
    <property type="molecule type" value="Genomic_DNA"/>
</dbReference>
<feature type="chain" id="PRO_5046008099" evidence="2">
    <location>
        <begin position="21"/>
        <end position="186"/>
    </location>
</feature>
<dbReference type="Pfam" id="PF16729">
    <property type="entry name" value="DUF5067"/>
    <property type="match status" value="1"/>
</dbReference>